<feature type="transmembrane region" description="Helical" evidence="2">
    <location>
        <begin position="72"/>
        <end position="92"/>
    </location>
</feature>
<reference evidence="4" key="1">
    <citation type="submission" date="2022-10" db="EMBL/GenBank/DDBJ databases">
        <title>Genome assembly of Pristionchus species.</title>
        <authorList>
            <person name="Yoshida K."/>
            <person name="Sommer R.J."/>
        </authorList>
    </citation>
    <scope>NUCLEOTIDE SEQUENCE [LARGE SCALE GENOMIC DNA]</scope>
    <source>
        <strain evidence="4">RS5460</strain>
    </source>
</reference>
<organism evidence="3 4">
    <name type="scientific">Pristionchus mayeri</name>
    <dbReference type="NCBI Taxonomy" id="1317129"/>
    <lineage>
        <taxon>Eukaryota</taxon>
        <taxon>Metazoa</taxon>
        <taxon>Ecdysozoa</taxon>
        <taxon>Nematoda</taxon>
        <taxon>Chromadorea</taxon>
        <taxon>Rhabditida</taxon>
        <taxon>Rhabditina</taxon>
        <taxon>Diplogasteromorpha</taxon>
        <taxon>Diplogasteroidea</taxon>
        <taxon>Neodiplogasteridae</taxon>
        <taxon>Pristionchus</taxon>
    </lineage>
</organism>
<keyword evidence="2" id="KW-1133">Transmembrane helix</keyword>
<feature type="transmembrane region" description="Helical" evidence="2">
    <location>
        <begin position="39"/>
        <end position="60"/>
    </location>
</feature>
<feature type="transmembrane region" description="Helical" evidence="2">
    <location>
        <begin position="156"/>
        <end position="178"/>
    </location>
</feature>
<keyword evidence="2" id="KW-0472">Membrane</keyword>
<dbReference type="GO" id="GO:0007606">
    <property type="term" value="P:sensory perception of chemical stimulus"/>
    <property type="evidence" value="ECO:0007669"/>
    <property type="project" value="InterPro"/>
</dbReference>
<comment type="caution">
    <text evidence="3">The sequence shown here is derived from an EMBL/GenBank/DDBJ whole genome shotgun (WGS) entry which is preliminary data.</text>
</comment>
<dbReference type="Pfam" id="PF03125">
    <property type="entry name" value="Sre"/>
    <property type="match status" value="1"/>
</dbReference>
<dbReference type="AlphaFoldDB" id="A0AAN5CJM7"/>
<dbReference type="EMBL" id="BTRK01000004">
    <property type="protein sequence ID" value="GMR45593.1"/>
    <property type="molecule type" value="Genomic_DNA"/>
</dbReference>
<feature type="transmembrane region" description="Helical" evidence="2">
    <location>
        <begin position="184"/>
        <end position="206"/>
    </location>
</feature>
<sequence length="361" mass="41366">MYLRFFYPEPDLLTVYGPENATYWFMLFVRLEAFSHFKVIYYLATFTEIIALLAGSVLHIRGFARFWKLRAVHINCLLLIGQMYATAFLGFFSRLCLIPYESGILRISGLETEPTPFLAILRQASYADVFYVLFVVTIERTCATVYVADYEKKPRLFISFLLIALIIIASYGTGYAIVKGIVSAFFVSAVIQMSNICCSLWFRWLIRYNKKRLARLTDRLRQHPDNYSLSLRLQLKENIWSMKKIELGVYLIVVGISLNIVLVFGPILILTSPEQFETLQWFSCAGNLAYALTALCTSPWLEVAIAMHTGRVPPALRVLLGTNYFSKKAPLPKSECDSYFGQLESQWSTVLQMRDSRGISR</sequence>
<evidence type="ECO:0000256" key="2">
    <source>
        <dbReference type="SAM" id="Phobius"/>
    </source>
</evidence>
<feature type="transmembrane region" description="Helical" evidence="2">
    <location>
        <begin position="289"/>
        <end position="307"/>
    </location>
</feature>
<dbReference type="PANTHER" id="PTHR23128:SF132">
    <property type="entry name" value="SERPENTINE RECEPTOR, CLASS E (EPSILON)-RELATED"/>
    <property type="match status" value="1"/>
</dbReference>
<dbReference type="PANTHER" id="PTHR23128">
    <property type="entry name" value="SERPENTINE RECEPTOR, CLASS E (EPSILON)-RELATED"/>
    <property type="match status" value="1"/>
</dbReference>
<evidence type="ECO:0000313" key="4">
    <source>
        <dbReference type="Proteomes" id="UP001328107"/>
    </source>
</evidence>
<comment type="similarity">
    <text evidence="1">Belongs to the nematode receptor-like protein sre family.</text>
</comment>
<gene>
    <name evidence="3" type="ORF">PMAYCL1PPCAC_15788</name>
</gene>
<dbReference type="Proteomes" id="UP001328107">
    <property type="component" value="Unassembled WGS sequence"/>
</dbReference>
<feature type="transmembrane region" description="Helical" evidence="2">
    <location>
        <begin position="247"/>
        <end position="269"/>
    </location>
</feature>
<name>A0AAN5CJM7_9BILA</name>
<dbReference type="GO" id="GO:0016020">
    <property type="term" value="C:membrane"/>
    <property type="evidence" value="ECO:0007669"/>
    <property type="project" value="InterPro"/>
</dbReference>
<keyword evidence="2" id="KW-0812">Transmembrane</keyword>
<evidence type="ECO:0000256" key="1">
    <source>
        <dbReference type="ARBA" id="ARBA00006803"/>
    </source>
</evidence>
<accession>A0AAN5CJM7</accession>
<evidence type="ECO:0008006" key="5">
    <source>
        <dbReference type="Google" id="ProtNLM"/>
    </source>
</evidence>
<evidence type="ECO:0000313" key="3">
    <source>
        <dbReference type="EMBL" id="GMR45593.1"/>
    </source>
</evidence>
<proteinExistence type="inferred from homology"/>
<dbReference type="InterPro" id="IPR004151">
    <property type="entry name" value="7TM_GPCR_serpentine_rcpt_Sre"/>
</dbReference>
<protein>
    <recommendedName>
        <fullName evidence="5">G protein-coupled receptor</fullName>
    </recommendedName>
</protein>
<keyword evidence="4" id="KW-1185">Reference proteome</keyword>